<feature type="transmembrane region" description="Helical" evidence="1">
    <location>
        <begin position="756"/>
        <end position="774"/>
    </location>
</feature>
<dbReference type="Gene3D" id="3.40.50.300">
    <property type="entry name" value="P-loop containing nucleotide triphosphate hydrolases"/>
    <property type="match status" value="1"/>
</dbReference>
<feature type="transmembrane region" description="Helical" evidence="1">
    <location>
        <begin position="494"/>
        <end position="521"/>
    </location>
</feature>
<keyword evidence="4" id="KW-1185">Reference proteome</keyword>
<dbReference type="Proteomes" id="UP000319204">
    <property type="component" value="Unassembled WGS sequence"/>
</dbReference>
<evidence type="ECO:0000313" key="3">
    <source>
        <dbReference type="EMBL" id="KAB5491421.1"/>
    </source>
</evidence>
<dbReference type="InterPro" id="IPR017946">
    <property type="entry name" value="PLC-like_Pdiesterase_TIM-brl"/>
</dbReference>
<dbReference type="InterPro" id="IPR027417">
    <property type="entry name" value="P-loop_NTPase"/>
</dbReference>
<keyword evidence="1" id="KW-0472">Membrane</keyword>
<dbReference type="Pfam" id="PF03009">
    <property type="entry name" value="GDPD"/>
    <property type="match status" value="1"/>
</dbReference>
<feature type="transmembrane region" description="Helical" evidence="1">
    <location>
        <begin position="419"/>
        <end position="440"/>
    </location>
</feature>
<dbReference type="Gene3D" id="3.20.20.190">
    <property type="entry name" value="Phosphatidylinositol (PI) phosphodiesterase"/>
    <property type="match status" value="1"/>
</dbReference>
<evidence type="ECO:0000313" key="4">
    <source>
        <dbReference type="Proteomes" id="UP000319204"/>
    </source>
</evidence>
<feature type="transmembrane region" description="Helical" evidence="1">
    <location>
        <begin position="679"/>
        <end position="698"/>
    </location>
</feature>
<dbReference type="PANTHER" id="PTHR46211">
    <property type="entry name" value="GLYCEROPHOSPHORYL DIESTER PHOSPHODIESTERASE"/>
    <property type="match status" value="1"/>
</dbReference>
<comment type="caution">
    <text evidence="3">The sequence shown here is derived from an EMBL/GenBank/DDBJ whole genome shotgun (WGS) entry which is preliminary data.</text>
</comment>
<protein>
    <recommendedName>
        <fullName evidence="2">GP-PDE domain-containing protein</fullName>
    </recommendedName>
</protein>
<sequence length="1170" mass="133361">MKIKNTWVVAIAVLTLFFVKYYLLNEEFLSILLWIVSFLLASFLKKKFFSLKKKTSLDDHIFTPTKKNFIKDTIRSQAMAQSKNMLRVSGNNNLDYIERLNWQLHNDHGQLERHQGTLFDLLSAVKPKQKNNFIIFGESGVGKTFAVFDYIHKRIEADADFTPIFIALSDWIPQKSLTNWTVNKASKIYHLDKDHLGTGLDKGIFFPIFDGLDRVKDEHILPLFESLMKMASRTPMAIVMKTETYQKLHREYTDVDAFWKLPFHLIELKTLKPKLVESILTENGDHQKLEIFRSNPKFKFLCRYPIFLNLLAGMDSKFIKENLGTHKVSHEQFFNQIWKWYELKMFGSPNFPISKKKENLKIWLRKMALNSGLFFPEELQPSYLDTKWSIALYYLGSRLSASLLVSMAAGLFLAGPFNFWDAAIIGGLAIATIDLLKHYLTSVPVTRKWLFRATGHRQLPPISKIINRTIPLIVILGIYYGFTTPRSPKYGGEMLIYGLFSTSEALVGIIVGLLLSIFFGIRSNWQKNNFDIKPVERIKGSLKNYFISGFMGGLLLAIIVVPIFYLFNIFTKDASTINAWLNQNLYVENKYLFAGFASFFLGYLFFGLFGFLHGNKVILEQREKLAFSKRSPITKSFVNGLKSALVSCLVIGAVLGSYIGLTEMEANAVFKALKTALGFGVLAFAWFGGLDAICHWLLRMVMAIEQGFPLRISSFMLQLSEVGFVRPVGSGFEFIHPSLRDYYKGTPLQKTTKHPMLVLLPTALVLLLAVPILLKLTNRFQNQSHWQNEKGFNVDIQSEYVRHEKGSKNKFVIRGIAKDSTQTIRINANGKVKLGSFIGFVPPSGTNSGFLGMSLGDTWNIPGMENLNHGSLAFRKNDGAWISFPENDLIHLGNNAYYLNFIVKNGDVLETAVNDIEWENNSGRFNITFEDMDNAMKTPKIVAHRGGAVLSAENSMEAIKNALQLGVDMVEIDIQMSRDGHLVVMHDRRVDRTTDGKGKVGNLDLDEIKKLRLKNCTKIETVPTLDEVLELISPHETKLLIEVKTDKNYDRLLKSLTESIKKRNMEEQVMVFSFNKSFCDELKVRFPELTVGVFIYGFPAVNNLPKVDAVGVEYHSILFLESYYERLKRKFGIVYTWNVNVRSSMQRLTAKNIDGIITDDPKMLKTLLEQ</sequence>
<feature type="transmembrane region" description="Helical" evidence="1">
    <location>
        <begin position="591"/>
        <end position="615"/>
    </location>
</feature>
<dbReference type="Gene3D" id="2.60.120.430">
    <property type="entry name" value="Galactose-binding lectin"/>
    <property type="match status" value="1"/>
</dbReference>
<feature type="transmembrane region" description="Helical" evidence="1">
    <location>
        <begin position="7"/>
        <end position="22"/>
    </location>
</feature>
<dbReference type="AlphaFoldDB" id="A0A5N5IS98"/>
<dbReference type="OrthoDB" id="384721at2"/>
<feature type="transmembrane region" description="Helical" evidence="1">
    <location>
        <begin position="542"/>
        <end position="571"/>
    </location>
</feature>
<feature type="transmembrane region" description="Helical" evidence="1">
    <location>
        <begin position="28"/>
        <end position="44"/>
    </location>
</feature>
<gene>
    <name evidence="3" type="ORF">FOT42_000280</name>
</gene>
<feature type="transmembrane region" description="Helical" evidence="1">
    <location>
        <begin position="465"/>
        <end position="482"/>
    </location>
</feature>
<reference evidence="3" key="1">
    <citation type="submission" date="2019-10" db="EMBL/GenBank/DDBJ databases">
        <title>Muricauda hadale sp. nov., a piezophilic bacterium isolated from hadopelagic water of the Mariana Trench.</title>
        <authorList>
            <person name="Wei Y."/>
        </authorList>
    </citation>
    <scope>NUCLEOTIDE SEQUENCE [LARGE SCALE GENOMIC DNA]</scope>
    <source>
        <strain evidence="3">MT-229</strain>
    </source>
</reference>
<dbReference type="SUPFAM" id="SSF51695">
    <property type="entry name" value="PLC-like phosphodiesterases"/>
    <property type="match status" value="1"/>
</dbReference>
<keyword evidence="1" id="KW-0812">Transmembrane</keyword>
<dbReference type="GO" id="GO:0008081">
    <property type="term" value="F:phosphoric diester hydrolase activity"/>
    <property type="evidence" value="ECO:0007669"/>
    <property type="project" value="InterPro"/>
</dbReference>
<keyword evidence="1" id="KW-1133">Transmembrane helix</keyword>
<feature type="domain" description="GP-PDE" evidence="2">
    <location>
        <begin position="939"/>
        <end position="1168"/>
    </location>
</feature>
<dbReference type="InterPro" id="IPR030395">
    <property type="entry name" value="GP_PDE_dom"/>
</dbReference>
<evidence type="ECO:0000256" key="1">
    <source>
        <dbReference type="SAM" id="Phobius"/>
    </source>
</evidence>
<dbReference type="RefSeq" id="WP_151888578.1">
    <property type="nucleotide sequence ID" value="NZ_VNIK02000001.1"/>
</dbReference>
<dbReference type="GO" id="GO:0006629">
    <property type="term" value="P:lipid metabolic process"/>
    <property type="evidence" value="ECO:0007669"/>
    <property type="project" value="InterPro"/>
</dbReference>
<name>A0A5N5IS98_9FLAO</name>
<dbReference type="EMBL" id="VNIK02000001">
    <property type="protein sequence ID" value="KAB5491421.1"/>
    <property type="molecule type" value="Genomic_DNA"/>
</dbReference>
<accession>A0A5N5IS98</accession>
<dbReference type="PROSITE" id="PS50007">
    <property type="entry name" value="PIPLC_X_DOMAIN"/>
    <property type="match status" value="1"/>
</dbReference>
<organism evidence="3 4">
    <name type="scientific">Flagellimonas hadalis</name>
    <dbReference type="NCBI Taxonomy" id="2597517"/>
    <lineage>
        <taxon>Bacteria</taxon>
        <taxon>Pseudomonadati</taxon>
        <taxon>Bacteroidota</taxon>
        <taxon>Flavobacteriia</taxon>
        <taxon>Flavobacteriales</taxon>
        <taxon>Flavobacteriaceae</taxon>
        <taxon>Flagellimonas</taxon>
    </lineage>
</organism>
<proteinExistence type="predicted"/>
<dbReference type="PROSITE" id="PS51704">
    <property type="entry name" value="GP_PDE"/>
    <property type="match status" value="1"/>
</dbReference>
<feature type="transmembrane region" description="Helical" evidence="1">
    <location>
        <begin position="636"/>
        <end position="659"/>
    </location>
</feature>
<feature type="transmembrane region" description="Helical" evidence="1">
    <location>
        <begin position="391"/>
        <end position="413"/>
    </location>
</feature>
<dbReference type="PANTHER" id="PTHR46211:SF14">
    <property type="entry name" value="GLYCEROPHOSPHODIESTER PHOSPHODIESTERASE"/>
    <property type="match status" value="1"/>
</dbReference>
<evidence type="ECO:0000259" key="2">
    <source>
        <dbReference type="PROSITE" id="PS51704"/>
    </source>
</evidence>